<evidence type="ECO:0000313" key="2">
    <source>
        <dbReference type="EMBL" id="KAA6413422.1"/>
    </source>
</evidence>
<dbReference type="OrthoDB" id="5337127at2759"/>
<comment type="caution">
    <text evidence="2">The sequence shown here is derived from an EMBL/GenBank/DDBJ whole genome shotgun (WGS) entry which is preliminary data.</text>
</comment>
<proteinExistence type="predicted"/>
<evidence type="ECO:0000313" key="3">
    <source>
        <dbReference type="Proteomes" id="UP000324767"/>
    </source>
</evidence>
<dbReference type="EMBL" id="VXIT01000004">
    <property type="protein sequence ID" value="KAA6413422.1"/>
    <property type="molecule type" value="Genomic_DNA"/>
</dbReference>
<feature type="region of interest" description="Disordered" evidence="1">
    <location>
        <begin position="1"/>
        <end position="47"/>
    </location>
</feature>
<sequence>MPSPTKSFAELQVTRSRKRGDTTSLLPSSYDPDTDVMPELPIPEASPSLYTRERLQQSLVYAERCLKRRDISPRSELFMQLYKEELKDALKAETMEQRQNHAMMVMAEERLIQDKGFLRPLKSAHRAELEDQLLQLRELQYLKRYGGYMKIIPTRLRLHASKHKSENWQLISGNNYWSRIAVTLGAEEDARKEAVRVGAALDKVKLPTTATVYMACADLGISEELALWSIQEYGTRNREVHRDLNDLKRAGEFPLLASILCADRNELSSTFSLIKSETDITHLRAIIQSEIDEWFEDTNDNPNHPAAWVPSIALRQFHKDAVQKANQPSKDEIKQANIARSQRRSEEKVARQKEASAGTSSLAGKKRIASTEEPRGSERERQERTRQQRFKVLSQKCKLEDDMKRINRELALLDENHTSLDEQGSEDYIP</sequence>
<organism evidence="2 3">
    <name type="scientific">Lasallia pustulata</name>
    <dbReference type="NCBI Taxonomy" id="136370"/>
    <lineage>
        <taxon>Eukaryota</taxon>
        <taxon>Fungi</taxon>
        <taxon>Dikarya</taxon>
        <taxon>Ascomycota</taxon>
        <taxon>Pezizomycotina</taxon>
        <taxon>Lecanoromycetes</taxon>
        <taxon>OSLEUM clade</taxon>
        <taxon>Umbilicariomycetidae</taxon>
        <taxon>Umbilicariales</taxon>
        <taxon>Umbilicariaceae</taxon>
        <taxon>Lasallia</taxon>
    </lineage>
</organism>
<dbReference type="AlphaFoldDB" id="A0A5M8PV20"/>
<dbReference type="Proteomes" id="UP000324767">
    <property type="component" value="Unassembled WGS sequence"/>
</dbReference>
<feature type="region of interest" description="Disordered" evidence="1">
    <location>
        <begin position="411"/>
        <end position="430"/>
    </location>
</feature>
<accession>A0A5M8PV20</accession>
<feature type="compositionally biased region" description="Basic and acidic residues" evidence="1">
    <location>
        <begin position="369"/>
        <end position="386"/>
    </location>
</feature>
<name>A0A5M8PV20_9LECA</name>
<gene>
    <name evidence="2" type="ORF">FRX48_03168</name>
</gene>
<feature type="compositionally biased region" description="Basic and acidic residues" evidence="1">
    <location>
        <begin position="343"/>
        <end position="354"/>
    </location>
</feature>
<evidence type="ECO:0000256" key="1">
    <source>
        <dbReference type="SAM" id="MobiDB-lite"/>
    </source>
</evidence>
<feature type="region of interest" description="Disordered" evidence="1">
    <location>
        <begin position="337"/>
        <end position="398"/>
    </location>
</feature>
<reference evidence="2 3" key="1">
    <citation type="submission" date="2019-09" db="EMBL/GenBank/DDBJ databases">
        <title>The hologenome of the rock-dwelling lichen Lasallia pustulata.</title>
        <authorList>
            <person name="Greshake Tzovaras B."/>
            <person name="Segers F."/>
            <person name="Bicker A."/>
            <person name="Dal Grande F."/>
            <person name="Otte J."/>
            <person name="Hankeln T."/>
            <person name="Schmitt I."/>
            <person name="Ebersberger I."/>
        </authorList>
    </citation>
    <scope>NUCLEOTIDE SEQUENCE [LARGE SCALE GENOMIC DNA]</scope>
    <source>
        <strain evidence="2">A1-1</strain>
    </source>
</reference>
<protein>
    <submittedName>
        <fullName evidence="2">Uncharacterized protein</fullName>
    </submittedName>
</protein>